<name>A0A2G8QZX4_9RHOB</name>
<evidence type="ECO:0000256" key="1">
    <source>
        <dbReference type="SAM" id="Phobius"/>
    </source>
</evidence>
<accession>A0A2G8QZX4</accession>
<feature type="transmembrane region" description="Helical" evidence="1">
    <location>
        <begin position="38"/>
        <end position="56"/>
    </location>
</feature>
<keyword evidence="3" id="KW-1185">Reference proteome</keyword>
<keyword evidence="1" id="KW-0812">Transmembrane</keyword>
<proteinExistence type="predicted"/>
<sequence length="60" mass="6703">MMTIRVFTCKACNYDIRMGASDCPYCFKPAPFLNRRSTHLMAGVIGCLWLGTVYLLPGVV</sequence>
<dbReference type="Proteomes" id="UP000231259">
    <property type="component" value="Unassembled WGS sequence"/>
</dbReference>
<organism evidence="2 3">
    <name type="scientific">Puniceibacterium antarcticum</name>
    <dbReference type="NCBI Taxonomy" id="1206336"/>
    <lineage>
        <taxon>Bacteria</taxon>
        <taxon>Pseudomonadati</taxon>
        <taxon>Pseudomonadota</taxon>
        <taxon>Alphaproteobacteria</taxon>
        <taxon>Rhodobacterales</taxon>
        <taxon>Paracoccaceae</taxon>
        <taxon>Puniceibacterium</taxon>
    </lineage>
</organism>
<dbReference type="EMBL" id="AWWI01000180">
    <property type="protein sequence ID" value="PIL14829.1"/>
    <property type="molecule type" value="Genomic_DNA"/>
</dbReference>
<protein>
    <submittedName>
        <fullName evidence="2">Uncharacterized protein</fullName>
    </submittedName>
</protein>
<comment type="caution">
    <text evidence="2">The sequence shown here is derived from an EMBL/GenBank/DDBJ whole genome shotgun (WGS) entry which is preliminary data.</text>
</comment>
<gene>
    <name evidence="2" type="ORF">P775_26345</name>
</gene>
<dbReference type="AlphaFoldDB" id="A0A2G8QZX4"/>
<reference evidence="2 3" key="1">
    <citation type="submission" date="2013-09" db="EMBL/GenBank/DDBJ databases">
        <title>Genome sequencing of Phaeobacter antarcticus sp. nov. SM1211.</title>
        <authorList>
            <person name="Zhang X.-Y."/>
            <person name="Liu C."/>
            <person name="Chen X.-L."/>
            <person name="Xie B.-B."/>
            <person name="Qin Q.-L."/>
            <person name="Rong J.-C."/>
            <person name="Zhang Y.-Z."/>
        </authorList>
    </citation>
    <scope>NUCLEOTIDE SEQUENCE [LARGE SCALE GENOMIC DNA]</scope>
    <source>
        <strain evidence="2 3">SM1211</strain>
    </source>
</reference>
<keyword evidence="1" id="KW-1133">Transmembrane helix</keyword>
<keyword evidence="1" id="KW-0472">Membrane</keyword>
<evidence type="ECO:0000313" key="2">
    <source>
        <dbReference type="EMBL" id="PIL14829.1"/>
    </source>
</evidence>
<evidence type="ECO:0000313" key="3">
    <source>
        <dbReference type="Proteomes" id="UP000231259"/>
    </source>
</evidence>